<dbReference type="InterPro" id="IPR010718">
    <property type="entry name" value="DUF1294"/>
</dbReference>
<gene>
    <name evidence="2" type="ORF">MKJ03_14395</name>
</gene>
<name>A0ABT0D282_9HYPH</name>
<dbReference type="Proteomes" id="UP001522662">
    <property type="component" value="Unassembled WGS sequence"/>
</dbReference>
<evidence type="ECO:0000313" key="3">
    <source>
        <dbReference type="Proteomes" id="UP001522662"/>
    </source>
</evidence>
<feature type="transmembrane region" description="Helical" evidence="1">
    <location>
        <begin position="42"/>
        <end position="58"/>
    </location>
</feature>
<feature type="transmembrane region" description="Helical" evidence="1">
    <location>
        <begin position="70"/>
        <end position="92"/>
    </location>
</feature>
<feature type="transmembrane region" description="Helical" evidence="1">
    <location>
        <begin position="7"/>
        <end position="26"/>
    </location>
</feature>
<comment type="caution">
    <text evidence="2">The sequence shown here is derived from an EMBL/GenBank/DDBJ whole genome shotgun (WGS) entry which is preliminary data.</text>
</comment>
<keyword evidence="1" id="KW-0472">Membrane</keyword>
<dbReference type="Pfam" id="PF06961">
    <property type="entry name" value="DUF1294"/>
    <property type="match status" value="1"/>
</dbReference>
<organism evidence="2 3">
    <name type="scientific">Peteryoungia algae</name>
    <dbReference type="NCBI Taxonomy" id="2919917"/>
    <lineage>
        <taxon>Bacteria</taxon>
        <taxon>Pseudomonadati</taxon>
        <taxon>Pseudomonadota</taxon>
        <taxon>Alphaproteobacteria</taxon>
        <taxon>Hyphomicrobiales</taxon>
        <taxon>Rhizobiaceae</taxon>
        <taxon>Peteryoungia</taxon>
    </lineage>
</organism>
<dbReference type="EMBL" id="JALAYX010000003">
    <property type="protein sequence ID" value="MCJ8239518.1"/>
    <property type="molecule type" value="Genomic_DNA"/>
</dbReference>
<reference evidence="2 3" key="1">
    <citation type="submission" date="2022-03" db="EMBL/GenBank/DDBJ databases">
        <title>Rhizobium SSM4.3 sp. nov., isolated from Sediment (Gouqi Island).</title>
        <authorList>
            <person name="Chen G."/>
        </authorList>
    </citation>
    <scope>NUCLEOTIDE SEQUENCE [LARGE SCALE GENOMIC DNA]</scope>
    <source>
        <strain evidence="2 3">SSM4.3</strain>
    </source>
</reference>
<sequence length="110" mass="12157">MTLETRLTFVAIYALWNVVVFCVYAYDKQAAREGAWRVREDTLILLAIAFGGIGAFACQKWLRHKTKKGVFPVLLSVMAMLQGLLALFTALFPSTVLDALGHVLRVVGIA</sequence>
<proteinExistence type="predicted"/>
<keyword evidence="1" id="KW-0812">Transmembrane</keyword>
<evidence type="ECO:0000256" key="1">
    <source>
        <dbReference type="SAM" id="Phobius"/>
    </source>
</evidence>
<accession>A0ABT0D282</accession>
<keyword evidence="1" id="KW-1133">Transmembrane helix</keyword>
<evidence type="ECO:0000313" key="2">
    <source>
        <dbReference type="EMBL" id="MCJ8239518.1"/>
    </source>
</evidence>
<protein>
    <submittedName>
        <fullName evidence="2">DUF1294 domain-containing protein</fullName>
    </submittedName>
</protein>
<dbReference type="RefSeq" id="WP_245137082.1">
    <property type="nucleotide sequence ID" value="NZ_CP128477.1"/>
</dbReference>
<keyword evidence="3" id="KW-1185">Reference proteome</keyword>